<dbReference type="InterPro" id="IPR017853">
    <property type="entry name" value="GH"/>
</dbReference>
<comment type="caution">
    <text evidence="4">The sequence shown here is derived from an EMBL/GenBank/DDBJ whole genome shotgun (WGS) entry which is preliminary data.</text>
</comment>
<dbReference type="PANTHER" id="PTHR43405:SF1">
    <property type="entry name" value="GLYCOSYL HYDROLASE DIGH"/>
    <property type="match status" value="1"/>
</dbReference>
<evidence type="ECO:0000313" key="5">
    <source>
        <dbReference type="Proteomes" id="UP000824232"/>
    </source>
</evidence>
<dbReference type="Gene3D" id="3.20.20.80">
    <property type="entry name" value="Glycosidases"/>
    <property type="match status" value="1"/>
</dbReference>
<organism evidence="4 5">
    <name type="scientific">Candidatus Onthousia excrementipullorum</name>
    <dbReference type="NCBI Taxonomy" id="2840884"/>
    <lineage>
        <taxon>Bacteria</taxon>
        <taxon>Bacillati</taxon>
        <taxon>Bacillota</taxon>
        <taxon>Bacilli</taxon>
        <taxon>Candidatus Onthousia</taxon>
    </lineage>
</organism>
<keyword evidence="2" id="KW-0812">Transmembrane</keyword>
<dbReference type="InterPro" id="IPR003790">
    <property type="entry name" value="GHL10"/>
</dbReference>
<feature type="transmembrane region" description="Helical" evidence="2">
    <location>
        <begin position="5"/>
        <end position="21"/>
    </location>
</feature>
<dbReference type="EMBL" id="DVHC01000057">
    <property type="protein sequence ID" value="HIR59517.1"/>
    <property type="molecule type" value="Genomic_DNA"/>
</dbReference>
<evidence type="ECO:0000313" key="4">
    <source>
        <dbReference type="EMBL" id="HIR59517.1"/>
    </source>
</evidence>
<reference evidence="4" key="1">
    <citation type="submission" date="2020-10" db="EMBL/GenBank/DDBJ databases">
        <authorList>
            <person name="Gilroy R."/>
        </authorList>
    </citation>
    <scope>NUCLEOTIDE SEQUENCE</scope>
    <source>
        <strain evidence="4">CHK184-20233</strain>
    </source>
</reference>
<sequence>MKREYYLILIIFLLVVIYIFIPKDTLKKEDEPKIEEEKRAVFISYIELGNNLRGKSSEEMKHTINDMLDNAKNFGFNMIILQVRSFSDAIYKSSIYPSSRSVVNTEGDDLPFDILDYFVKKAHKKNLELHAWINPYRISNDTDISVISKDNPAYKLLNTDAVKIIDNVGIYYNPASSKVETLILEGIEEIIKSYDVDGIHFDDYFYPKSDDIDKNEYEKSLKDNNLTLQQFRLNTISSLIKKTYKLIKSYDKAIFFGISPDGNIDNNYNSNYVDTRLFCTEKGYLDYIMPQVYYGFLNSTKPFEDTVKSWNNLITNNIELIPALAFYKTGNIDEYAKEGSNEWIEYNNIISREVMLSRELSNYSGFAIFRYDSIFGSNLTSTSFLEKENLKNILS</sequence>
<evidence type="ECO:0000259" key="3">
    <source>
        <dbReference type="Pfam" id="PF02638"/>
    </source>
</evidence>
<evidence type="ECO:0000256" key="2">
    <source>
        <dbReference type="SAM" id="Phobius"/>
    </source>
</evidence>
<dbReference type="AlphaFoldDB" id="A0A9D1DUY6"/>
<protein>
    <submittedName>
        <fullName evidence="4">Family 10 glycosylhydrolase</fullName>
    </submittedName>
</protein>
<name>A0A9D1DUY6_9FIRM</name>
<proteinExistence type="predicted"/>
<keyword evidence="1" id="KW-0732">Signal</keyword>
<gene>
    <name evidence="4" type="ORF">IAB38_05640</name>
</gene>
<keyword evidence="2" id="KW-1133">Transmembrane helix</keyword>
<dbReference type="Pfam" id="PF02638">
    <property type="entry name" value="GHL10"/>
    <property type="match status" value="1"/>
</dbReference>
<reference evidence="4" key="2">
    <citation type="journal article" date="2021" name="PeerJ">
        <title>Extensive microbial diversity within the chicken gut microbiome revealed by metagenomics and culture.</title>
        <authorList>
            <person name="Gilroy R."/>
            <person name="Ravi A."/>
            <person name="Getino M."/>
            <person name="Pursley I."/>
            <person name="Horton D.L."/>
            <person name="Alikhan N.F."/>
            <person name="Baker D."/>
            <person name="Gharbi K."/>
            <person name="Hall N."/>
            <person name="Watson M."/>
            <person name="Adriaenssens E.M."/>
            <person name="Foster-Nyarko E."/>
            <person name="Jarju S."/>
            <person name="Secka A."/>
            <person name="Antonio M."/>
            <person name="Oren A."/>
            <person name="Chaudhuri R.R."/>
            <person name="La Ragione R."/>
            <person name="Hildebrand F."/>
            <person name="Pallen M.J."/>
        </authorList>
    </citation>
    <scope>NUCLEOTIDE SEQUENCE</scope>
    <source>
        <strain evidence="4">CHK184-20233</strain>
    </source>
</reference>
<dbReference type="InterPro" id="IPR052177">
    <property type="entry name" value="Divisome_Glycosyl_Hydrolase"/>
</dbReference>
<dbReference type="PANTHER" id="PTHR43405">
    <property type="entry name" value="GLYCOSYL HYDROLASE DIGH"/>
    <property type="match status" value="1"/>
</dbReference>
<dbReference type="SUPFAM" id="SSF51445">
    <property type="entry name" value="(Trans)glycosidases"/>
    <property type="match status" value="1"/>
</dbReference>
<accession>A0A9D1DUY6</accession>
<keyword evidence="2" id="KW-0472">Membrane</keyword>
<evidence type="ECO:0000256" key="1">
    <source>
        <dbReference type="ARBA" id="ARBA00022729"/>
    </source>
</evidence>
<dbReference type="Proteomes" id="UP000824232">
    <property type="component" value="Unassembled WGS sequence"/>
</dbReference>
<feature type="domain" description="Glycosyl hydrolase-like 10" evidence="3">
    <location>
        <begin position="57"/>
        <end position="330"/>
    </location>
</feature>